<organism evidence="2 3">
    <name type="scientific">Racocetra fulgida</name>
    <dbReference type="NCBI Taxonomy" id="60492"/>
    <lineage>
        <taxon>Eukaryota</taxon>
        <taxon>Fungi</taxon>
        <taxon>Fungi incertae sedis</taxon>
        <taxon>Mucoromycota</taxon>
        <taxon>Glomeromycotina</taxon>
        <taxon>Glomeromycetes</taxon>
        <taxon>Diversisporales</taxon>
        <taxon>Gigasporaceae</taxon>
        <taxon>Racocetra</taxon>
    </lineage>
</organism>
<feature type="non-terminal residue" evidence="2">
    <location>
        <position position="1"/>
    </location>
</feature>
<dbReference type="AlphaFoldDB" id="A0A9N9JHE6"/>
<keyword evidence="3" id="KW-1185">Reference proteome</keyword>
<protein>
    <submittedName>
        <fullName evidence="2">1879_t:CDS:1</fullName>
    </submittedName>
</protein>
<evidence type="ECO:0000313" key="2">
    <source>
        <dbReference type="EMBL" id="CAG8781067.1"/>
    </source>
</evidence>
<feature type="non-terminal residue" evidence="2">
    <location>
        <position position="235"/>
    </location>
</feature>
<dbReference type="Proteomes" id="UP000789396">
    <property type="component" value="Unassembled WGS sequence"/>
</dbReference>
<proteinExistence type="predicted"/>
<accession>A0A9N9JHE6</accession>
<reference evidence="2" key="1">
    <citation type="submission" date="2021-06" db="EMBL/GenBank/DDBJ databases">
        <authorList>
            <person name="Kallberg Y."/>
            <person name="Tangrot J."/>
            <person name="Rosling A."/>
        </authorList>
    </citation>
    <scope>NUCLEOTIDE SEQUENCE</scope>
    <source>
        <strain evidence="2">IN212</strain>
    </source>
</reference>
<feature type="region of interest" description="Disordered" evidence="1">
    <location>
        <begin position="61"/>
        <end position="115"/>
    </location>
</feature>
<feature type="compositionally biased region" description="Low complexity" evidence="1">
    <location>
        <begin position="67"/>
        <end position="115"/>
    </location>
</feature>
<dbReference type="OrthoDB" id="8062037at2759"/>
<evidence type="ECO:0000256" key="1">
    <source>
        <dbReference type="SAM" id="MobiDB-lite"/>
    </source>
</evidence>
<name>A0A9N9JHE6_9GLOM</name>
<evidence type="ECO:0000313" key="3">
    <source>
        <dbReference type="Proteomes" id="UP000789396"/>
    </source>
</evidence>
<comment type="caution">
    <text evidence="2">The sequence shown here is derived from an EMBL/GenBank/DDBJ whole genome shotgun (WGS) entry which is preliminary data.</text>
</comment>
<gene>
    <name evidence="2" type="ORF">RFULGI_LOCUS15826</name>
</gene>
<sequence>NSSNSSAIITSNFTASVTNISNSAAPVTNTSNFAIPIINTSNPITYTTSINPATNISTTSSNPATHIASNSSNSASNSSIPNFNNPTKSTTYSSPVTSTSSSPVTSTSNSPVTSISSNSASVNAATIKQEINFQGILTELITPNNENEMSINSSSEEESNEDKILSLSMLYNKAECSEMRATLANQAEIWSWYRYVKGFDRRVNEILENSRISINKAKSTAYNEILAKNSHLTKD</sequence>
<dbReference type="EMBL" id="CAJVPZ010052845">
    <property type="protein sequence ID" value="CAG8781067.1"/>
    <property type="molecule type" value="Genomic_DNA"/>
</dbReference>